<accession>A0A7C0Y4G0</accession>
<dbReference type="Gene3D" id="2.40.10.220">
    <property type="entry name" value="predicted glycosyltransferase like domains"/>
    <property type="match status" value="1"/>
</dbReference>
<organism evidence="2">
    <name type="scientific">Desulfofervidus auxilii</name>
    <dbReference type="NCBI Taxonomy" id="1621989"/>
    <lineage>
        <taxon>Bacteria</taxon>
        <taxon>Pseudomonadati</taxon>
        <taxon>Thermodesulfobacteriota</taxon>
        <taxon>Candidatus Desulfofervidia</taxon>
        <taxon>Candidatus Desulfofervidales</taxon>
        <taxon>Candidatus Desulfofervidaceae</taxon>
        <taxon>Candidatus Desulfofervidus</taxon>
    </lineage>
</organism>
<dbReference type="InterPro" id="IPR009875">
    <property type="entry name" value="PilZ_domain"/>
</dbReference>
<dbReference type="EMBL" id="DRBS01000040">
    <property type="protein sequence ID" value="HDD43429.1"/>
    <property type="molecule type" value="Genomic_DNA"/>
</dbReference>
<evidence type="ECO:0000259" key="1">
    <source>
        <dbReference type="Pfam" id="PF07238"/>
    </source>
</evidence>
<dbReference type="GO" id="GO:0035438">
    <property type="term" value="F:cyclic-di-GMP binding"/>
    <property type="evidence" value="ECO:0007669"/>
    <property type="project" value="InterPro"/>
</dbReference>
<name>A0A7C0Y4G0_DESA2</name>
<dbReference type="Proteomes" id="UP000886289">
    <property type="component" value="Unassembled WGS sequence"/>
</dbReference>
<proteinExistence type="predicted"/>
<comment type="caution">
    <text evidence="2">The sequence shown here is derived from an EMBL/GenBank/DDBJ whole genome shotgun (WGS) entry which is preliminary data.</text>
</comment>
<protein>
    <submittedName>
        <fullName evidence="2">PilZ domain-containing protein</fullName>
    </submittedName>
</protein>
<dbReference type="AlphaFoldDB" id="A0A7C0Y4G0"/>
<feature type="domain" description="PilZ" evidence="1">
    <location>
        <begin position="4"/>
        <end position="82"/>
    </location>
</feature>
<reference evidence="2" key="1">
    <citation type="journal article" date="2020" name="mSystems">
        <title>Genome- and Community-Level Interaction Insights into Carbon Utilization and Element Cycling Functions of Hydrothermarchaeota in Hydrothermal Sediment.</title>
        <authorList>
            <person name="Zhou Z."/>
            <person name="Liu Y."/>
            <person name="Xu W."/>
            <person name="Pan J."/>
            <person name="Luo Z.H."/>
            <person name="Li M."/>
        </authorList>
    </citation>
    <scope>NUCLEOTIDE SEQUENCE [LARGE SCALE GENOMIC DNA]</scope>
    <source>
        <strain evidence="2">HyVt-233</strain>
    </source>
</reference>
<dbReference type="Pfam" id="PF07238">
    <property type="entry name" value="PilZ"/>
    <property type="match status" value="1"/>
</dbReference>
<dbReference type="SUPFAM" id="SSF141371">
    <property type="entry name" value="PilZ domain-like"/>
    <property type="match status" value="1"/>
</dbReference>
<gene>
    <name evidence="2" type="ORF">ENG63_01005</name>
</gene>
<sequence length="99" mass="11670">MKERRKEPRHNALLLGFIKNLPVRIINISYSGCCFETEKELNSNNPIILAIGFDKFHYRVGEIMWKSFDKKSNKYHYGFKFTAKLVTNFNKFSQFEGGK</sequence>
<evidence type="ECO:0000313" key="2">
    <source>
        <dbReference type="EMBL" id="HDD43429.1"/>
    </source>
</evidence>